<evidence type="ECO:0000256" key="2">
    <source>
        <dbReference type="ARBA" id="ARBA00023315"/>
    </source>
</evidence>
<dbReference type="GO" id="GO:0008080">
    <property type="term" value="F:N-acetyltransferase activity"/>
    <property type="evidence" value="ECO:0007669"/>
    <property type="project" value="TreeGrafter"/>
</dbReference>
<dbReference type="Gene3D" id="3.40.630.30">
    <property type="match status" value="1"/>
</dbReference>
<keyword evidence="6" id="KW-1185">Reference proteome</keyword>
<dbReference type="Proteomes" id="UP000029964">
    <property type="component" value="Unassembled WGS sequence"/>
</dbReference>
<dbReference type="STRING" id="857340.A0A086T5R6"/>
<feature type="domain" description="N-acetyltransferase" evidence="4">
    <location>
        <begin position="36"/>
        <end position="186"/>
    </location>
</feature>
<feature type="region of interest" description="Disordered" evidence="3">
    <location>
        <begin position="1"/>
        <end position="25"/>
    </location>
</feature>
<dbReference type="Pfam" id="PF00583">
    <property type="entry name" value="Acetyltransf_1"/>
    <property type="match status" value="1"/>
</dbReference>
<dbReference type="SUPFAM" id="SSF55729">
    <property type="entry name" value="Acyl-CoA N-acyltransferases (Nat)"/>
    <property type="match status" value="1"/>
</dbReference>
<comment type="caution">
    <text evidence="5">The sequence shown here is derived from an EMBL/GenBank/DDBJ whole genome shotgun (WGS) entry which is preliminary data.</text>
</comment>
<evidence type="ECO:0000259" key="4">
    <source>
        <dbReference type="PROSITE" id="PS51186"/>
    </source>
</evidence>
<evidence type="ECO:0000313" key="5">
    <source>
        <dbReference type="EMBL" id="KFH44698.1"/>
    </source>
</evidence>
<accession>A0A086T5R6</accession>
<organism evidence="5 6">
    <name type="scientific">Hapsidospora chrysogenum (strain ATCC 11550 / CBS 779.69 / DSM 880 / IAM 14645 / JCM 23072 / IMI 49137)</name>
    <name type="common">Acremonium chrysogenum</name>
    <dbReference type="NCBI Taxonomy" id="857340"/>
    <lineage>
        <taxon>Eukaryota</taxon>
        <taxon>Fungi</taxon>
        <taxon>Dikarya</taxon>
        <taxon>Ascomycota</taxon>
        <taxon>Pezizomycotina</taxon>
        <taxon>Sordariomycetes</taxon>
        <taxon>Hypocreomycetidae</taxon>
        <taxon>Hypocreales</taxon>
        <taxon>Bionectriaceae</taxon>
        <taxon>Hapsidospora</taxon>
    </lineage>
</organism>
<evidence type="ECO:0000313" key="6">
    <source>
        <dbReference type="Proteomes" id="UP000029964"/>
    </source>
</evidence>
<dbReference type="InterPro" id="IPR051016">
    <property type="entry name" value="Diverse_Substrate_AcTransf"/>
</dbReference>
<reference evidence="6" key="1">
    <citation type="journal article" date="2014" name="Genome Announc.">
        <title>Genome sequence and annotation of Acremonium chrysogenum, producer of the beta-lactam antibiotic cephalosporin C.</title>
        <authorList>
            <person name="Terfehr D."/>
            <person name="Dahlmann T.A."/>
            <person name="Specht T."/>
            <person name="Zadra I."/>
            <person name="Kuernsteiner H."/>
            <person name="Kueck U."/>
        </authorList>
    </citation>
    <scope>NUCLEOTIDE SEQUENCE [LARGE SCALE GENOMIC DNA]</scope>
    <source>
        <strain evidence="6">ATCC 11550 / CBS 779.69 / DSM 880 / IAM 14645 / JCM 23072 / IMI 49137</strain>
    </source>
</reference>
<dbReference type="InterPro" id="IPR000182">
    <property type="entry name" value="GNAT_dom"/>
</dbReference>
<evidence type="ECO:0000256" key="1">
    <source>
        <dbReference type="ARBA" id="ARBA00022679"/>
    </source>
</evidence>
<dbReference type="AlphaFoldDB" id="A0A086T5R6"/>
<gene>
    <name evidence="5" type="ORF">ACRE_045170</name>
</gene>
<dbReference type="PROSITE" id="PS51186">
    <property type="entry name" value="GNAT"/>
    <property type="match status" value="1"/>
</dbReference>
<dbReference type="CDD" id="cd04301">
    <property type="entry name" value="NAT_SF"/>
    <property type="match status" value="1"/>
</dbReference>
<evidence type="ECO:0000256" key="3">
    <source>
        <dbReference type="SAM" id="MobiDB-lite"/>
    </source>
</evidence>
<dbReference type="PANTHER" id="PTHR10545:SF29">
    <property type="entry name" value="GH14572P-RELATED"/>
    <property type="match status" value="1"/>
</dbReference>
<keyword evidence="2" id="KW-0012">Acyltransferase</keyword>
<dbReference type="PANTHER" id="PTHR10545">
    <property type="entry name" value="DIAMINE N-ACETYLTRANSFERASE"/>
    <property type="match status" value="1"/>
</dbReference>
<name>A0A086T5R6_HAPC1</name>
<dbReference type="EMBL" id="JPKY01000044">
    <property type="protein sequence ID" value="KFH44698.1"/>
    <property type="molecule type" value="Genomic_DNA"/>
</dbReference>
<keyword evidence="1 5" id="KW-0808">Transferase</keyword>
<sequence length="195" mass="21437">MTGKPTIRQARREGKAAGEDDPLTSTADIPAILSFINMAQCEEDPSAQVKATEAKLEAIIHLDDGPPAAPGEPSRRFAWALIIESPAGEVAGHAMYYYICSAWRGEPGIFLEELFVLPQHRRSGYGRLLIQALAAEARRSGCTRLEWNCYRDNEKALRFYGSLGATRMDNWVTLRLLDGDVERLAEEAAGGGTTR</sequence>
<protein>
    <submittedName>
        <fullName evidence="5">N-acetyltransferase-like protein</fullName>
    </submittedName>
</protein>
<dbReference type="InterPro" id="IPR016181">
    <property type="entry name" value="Acyl_CoA_acyltransferase"/>
</dbReference>
<dbReference type="HOGENOM" id="CLU_013985_41_2_1"/>
<dbReference type="OrthoDB" id="7305308at2759"/>
<proteinExistence type="predicted"/>